<dbReference type="Proteomes" id="UP001500596">
    <property type="component" value="Unassembled WGS sequence"/>
</dbReference>
<keyword evidence="2" id="KW-0378">Hydrolase</keyword>
<proteinExistence type="predicted"/>
<gene>
    <name evidence="2" type="ORF">GCM10009807_19820</name>
</gene>
<sequence>MDAGEDAFFVAGLGSPERRAVGKGSYSHLMRVPMPGSQTRRAAAALVALAATMSFLSGCTATPDPDTSPPPGGALIIPDAPTGEFDDDVRTALATTLDATVAEYAVPGAVVGVWVPGQGSWVFAAGSADLSTGTAADPTMQWPLRSVTKSFTVTLILQLVDEGRVRLDDTIDEYVDGITNGDRITLRELANMTSGNADYTNDAFVAEFSADPTRLFTLEELNGFVLGQPAQFDPGARHVYTNANTNLLGAVVEKVTGESFGDVLEERILGPLELTDTRYILDAADWEQPHPVGYVIDDGDPLVQPDNLSIFGPAGSMVSTIDDMRVWGTALATGALLSPETQAERLDGAPLEVGPPYDLYALGIGETDGWWGHNGEGLGFTAAVFHDPATAATIAVFMNESNVEPKAHPADQLFRRIAAILSAS</sequence>
<comment type="caution">
    <text evidence="2">The sequence shown here is derived from an EMBL/GenBank/DDBJ whole genome shotgun (WGS) entry which is preliminary data.</text>
</comment>
<reference evidence="3" key="1">
    <citation type="journal article" date="2019" name="Int. J. Syst. Evol. Microbiol.">
        <title>The Global Catalogue of Microorganisms (GCM) 10K type strain sequencing project: providing services to taxonomists for standard genome sequencing and annotation.</title>
        <authorList>
            <consortium name="The Broad Institute Genomics Platform"/>
            <consortium name="The Broad Institute Genome Sequencing Center for Infectious Disease"/>
            <person name="Wu L."/>
            <person name="Ma J."/>
        </authorList>
    </citation>
    <scope>NUCLEOTIDE SEQUENCE [LARGE SCALE GENOMIC DNA]</scope>
    <source>
        <strain evidence="3">JCM 15575</strain>
    </source>
</reference>
<evidence type="ECO:0000259" key="1">
    <source>
        <dbReference type="Pfam" id="PF00144"/>
    </source>
</evidence>
<dbReference type="InterPro" id="IPR012338">
    <property type="entry name" value="Beta-lactam/transpept-like"/>
</dbReference>
<protein>
    <submittedName>
        <fullName evidence="2">Serine hydrolase domain-containing protein</fullName>
    </submittedName>
</protein>
<feature type="domain" description="Beta-lactamase-related" evidence="1">
    <location>
        <begin position="94"/>
        <end position="408"/>
    </location>
</feature>
<accession>A0ABP4SNP5</accession>
<evidence type="ECO:0000313" key="2">
    <source>
        <dbReference type="EMBL" id="GAA1675824.1"/>
    </source>
</evidence>
<organism evidence="2 3">
    <name type="scientific">Microbacterium lacus</name>
    <dbReference type="NCBI Taxonomy" id="415217"/>
    <lineage>
        <taxon>Bacteria</taxon>
        <taxon>Bacillati</taxon>
        <taxon>Actinomycetota</taxon>
        <taxon>Actinomycetes</taxon>
        <taxon>Micrococcales</taxon>
        <taxon>Microbacteriaceae</taxon>
        <taxon>Microbacterium</taxon>
    </lineage>
</organism>
<dbReference type="Pfam" id="PF00144">
    <property type="entry name" value="Beta-lactamase"/>
    <property type="match status" value="1"/>
</dbReference>
<dbReference type="SUPFAM" id="SSF56601">
    <property type="entry name" value="beta-lactamase/transpeptidase-like"/>
    <property type="match status" value="1"/>
</dbReference>
<dbReference type="InterPro" id="IPR001466">
    <property type="entry name" value="Beta-lactam-related"/>
</dbReference>
<dbReference type="Gene3D" id="3.40.710.10">
    <property type="entry name" value="DD-peptidase/beta-lactamase superfamily"/>
    <property type="match status" value="1"/>
</dbReference>
<name>A0ABP4SNP5_9MICO</name>
<dbReference type="InterPro" id="IPR050491">
    <property type="entry name" value="AmpC-like"/>
</dbReference>
<dbReference type="PANTHER" id="PTHR46825">
    <property type="entry name" value="D-ALANYL-D-ALANINE-CARBOXYPEPTIDASE/ENDOPEPTIDASE AMPH"/>
    <property type="match status" value="1"/>
</dbReference>
<keyword evidence="3" id="KW-1185">Reference proteome</keyword>
<dbReference type="PANTHER" id="PTHR46825:SF7">
    <property type="entry name" value="D-ALANYL-D-ALANINE CARBOXYPEPTIDASE"/>
    <property type="match status" value="1"/>
</dbReference>
<dbReference type="GO" id="GO:0016787">
    <property type="term" value="F:hydrolase activity"/>
    <property type="evidence" value="ECO:0007669"/>
    <property type="project" value="UniProtKB-KW"/>
</dbReference>
<dbReference type="EMBL" id="BAAAPK010000001">
    <property type="protein sequence ID" value="GAA1675824.1"/>
    <property type="molecule type" value="Genomic_DNA"/>
</dbReference>
<evidence type="ECO:0000313" key="3">
    <source>
        <dbReference type="Proteomes" id="UP001500596"/>
    </source>
</evidence>